<evidence type="ECO:0000313" key="1">
    <source>
        <dbReference type="EMBL" id="KAK9233836.1"/>
    </source>
</evidence>
<dbReference type="EMBL" id="MU971574">
    <property type="protein sequence ID" value="KAK9233836.1"/>
    <property type="molecule type" value="Genomic_DNA"/>
</dbReference>
<name>A0ACC3SQB1_LIPKO</name>
<evidence type="ECO:0000313" key="2">
    <source>
        <dbReference type="Proteomes" id="UP001433508"/>
    </source>
</evidence>
<proteinExistence type="predicted"/>
<sequence>MALLSTGTMADRFDYALQFVRRRPFDSRLDMSLSERDCFRLEAASQELHGETRFPRFDYNRLLSRATITTSPSDLNRLLLGDLRYMIRETTVSCLREHGFPERVWSSVRNAFSGEEARSQKYFGSTKTVDDGLQFDENGARARMLTCAIIGGTMGHGSNIQDDIRLLLYGIKYQVVILVGIGETPVYHSPVMDEAIHCIRPDYWQDIQRLRNEFANIRRKRPLGPYVYADFAWVGQVSKFFLEVYKRHGKSEKPEVARHVIVEEGKCIKKGMVNLNLTISELTPTAEVKKSDIADLPIAIDVDYILFRLASAMTETGEQRFAFYCVNPENSA</sequence>
<reference evidence="2" key="1">
    <citation type="journal article" date="2024" name="Front. Bioeng. Biotechnol.">
        <title>Genome-scale model development and genomic sequencing of the oleaginous clade Lipomyces.</title>
        <authorList>
            <person name="Czajka J.J."/>
            <person name="Han Y."/>
            <person name="Kim J."/>
            <person name="Mondo S.J."/>
            <person name="Hofstad B.A."/>
            <person name="Robles A."/>
            <person name="Haridas S."/>
            <person name="Riley R."/>
            <person name="LaButti K."/>
            <person name="Pangilinan J."/>
            <person name="Andreopoulos W."/>
            <person name="Lipzen A."/>
            <person name="Yan J."/>
            <person name="Wang M."/>
            <person name="Ng V."/>
            <person name="Grigoriev I.V."/>
            <person name="Spatafora J.W."/>
            <person name="Magnuson J.K."/>
            <person name="Baker S.E."/>
            <person name="Pomraning K.R."/>
        </authorList>
    </citation>
    <scope>NUCLEOTIDE SEQUENCE [LARGE SCALE GENOMIC DNA]</scope>
    <source>
        <strain evidence="2">CBS 7786</strain>
    </source>
</reference>
<keyword evidence="2" id="KW-1185">Reference proteome</keyword>
<protein>
    <submittedName>
        <fullName evidence="1">Uncharacterized protein</fullName>
    </submittedName>
</protein>
<dbReference type="Proteomes" id="UP001433508">
    <property type="component" value="Unassembled WGS sequence"/>
</dbReference>
<organism evidence="1 2">
    <name type="scientific">Lipomyces kononenkoae</name>
    <name type="common">Yeast</name>
    <dbReference type="NCBI Taxonomy" id="34357"/>
    <lineage>
        <taxon>Eukaryota</taxon>
        <taxon>Fungi</taxon>
        <taxon>Dikarya</taxon>
        <taxon>Ascomycota</taxon>
        <taxon>Saccharomycotina</taxon>
        <taxon>Lipomycetes</taxon>
        <taxon>Lipomycetales</taxon>
        <taxon>Lipomycetaceae</taxon>
        <taxon>Lipomyces</taxon>
    </lineage>
</organism>
<accession>A0ACC3SQB1</accession>
<comment type="caution">
    <text evidence="1">The sequence shown here is derived from an EMBL/GenBank/DDBJ whole genome shotgun (WGS) entry which is preliminary data.</text>
</comment>
<gene>
    <name evidence="1" type="ORF">V1525DRAFT_415151</name>
</gene>